<dbReference type="KEGG" id="halg:HUG10_06345"/>
<sequence>MPTALTAAYILHTLFAGVWVGAVLLATWKVVPLAKGGDLGPDALRSIESGLTTLTRLAAVVFVATGGHMAATVYGSEGLFGTGRGHLVLTMLTLWFVMTALVEVGGRRMRSALDVGKVRTAARDADAFLKAASVAGLVLLVIGGYLAGPAV</sequence>
<gene>
    <name evidence="2" type="ORF">HUG10_06345</name>
</gene>
<keyword evidence="1" id="KW-0812">Transmembrane</keyword>
<keyword evidence="3" id="KW-1185">Reference proteome</keyword>
<reference evidence="2 3" key="1">
    <citation type="submission" date="2020-07" db="EMBL/GenBank/DDBJ databases">
        <title>Gai3-2, isolated from salt lake.</title>
        <authorList>
            <person name="Cui H."/>
            <person name="Shi X."/>
        </authorList>
    </citation>
    <scope>NUCLEOTIDE SEQUENCE [LARGE SCALE GENOMIC DNA]</scope>
    <source>
        <strain evidence="2 3">Gai3-2</strain>
    </source>
</reference>
<evidence type="ECO:0000313" key="2">
    <source>
        <dbReference type="EMBL" id="QLG27183.1"/>
    </source>
</evidence>
<organism evidence="2 3">
    <name type="scientific">Halorarum halophilum</name>
    <dbReference type="NCBI Taxonomy" id="2743090"/>
    <lineage>
        <taxon>Archaea</taxon>
        <taxon>Methanobacteriati</taxon>
        <taxon>Methanobacteriota</taxon>
        <taxon>Stenosarchaea group</taxon>
        <taxon>Halobacteria</taxon>
        <taxon>Halobacteriales</taxon>
        <taxon>Haloferacaceae</taxon>
        <taxon>Halorarum</taxon>
    </lineage>
</organism>
<keyword evidence="1" id="KW-1133">Transmembrane helix</keyword>
<protein>
    <submittedName>
        <fullName evidence="2">Transporter</fullName>
    </submittedName>
</protein>
<evidence type="ECO:0000256" key="1">
    <source>
        <dbReference type="SAM" id="Phobius"/>
    </source>
</evidence>
<feature type="transmembrane region" description="Helical" evidence="1">
    <location>
        <begin position="54"/>
        <end position="75"/>
    </location>
</feature>
<accession>A0A7D5L2P3</accession>
<feature type="transmembrane region" description="Helical" evidence="1">
    <location>
        <begin position="127"/>
        <end position="148"/>
    </location>
</feature>
<feature type="transmembrane region" description="Helical" evidence="1">
    <location>
        <begin position="6"/>
        <end position="26"/>
    </location>
</feature>
<dbReference type="RefSeq" id="WP_179168758.1">
    <property type="nucleotide sequence ID" value="NZ_CP058529.1"/>
</dbReference>
<proteinExistence type="predicted"/>
<dbReference type="AlphaFoldDB" id="A0A7D5L2P3"/>
<dbReference type="OrthoDB" id="340884at2157"/>
<keyword evidence="1" id="KW-0472">Membrane</keyword>
<evidence type="ECO:0000313" key="3">
    <source>
        <dbReference type="Proteomes" id="UP000509750"/>
    </source>
</evidence>
<feature type="transmembrane region" description="Helical" evidence="1">
    <location>
        <begin position="87"/>
        <end position="106"/>
    </location>
</feature>
<dbReference type="EMBL" id="CP058529">
    <property type="protein sequence ID" value="QLG27183.1"/>
    <property type="molecule type" value="Genomic_DNA"/>
</dbReference>
<dbReference type="Proteomes" id="UP000509750">
    <property type="component" value="Chromosome"/>
</dbReference>
<dbReference type="GeneID" id="56028436"/>
<name>A0A7D5L2P3_9EURY</name>